<gene>
    <name evidence="1" type="ORF">METZ01_LOCUS360073</name>
</gene>
<dbReference type="Gene3D" id="3.40.390.10">
    <property type="entry name" value="Collagenase (Catalytic Domain)"/>
    <property type="match status" value="1"/>
</dbReference>
<feature type="non-terminal residue" evidence="1">
    <location>
        <position position="1"/>
    </location>
</feature>
<accession>A0A382SBG8</accession>
<proteinExistence type="predicted"/>
<dbReference type="AlphaFoldDB" id="A0A382SBG8"/>
<evidence type="ECO:0000313" key="1">
    <source>
        <dbReference type="EMBL" id="SVD07219.1"/>
    </source>
</evidence>
<reference evidence="1" key="1">
    <citation type="submission" date="2018-05" db="EMBL/GenBank/DDBJ databases">
        <authorList>
            <person name="Lanie J.A."/>
            <person name="Ng W.-L."/>
            <person name="Kazmierczak K.M."/>
            <person name="Andrzejewski T.M."/>
            <person name="Davidsen T.M."/>
            <person name="Wayne K.J."/>
            <person name="Tettelin H."/>
            <person name="Glass J.I."/>
            <person name="Rusch D."/>
            <person name="Podicherti R."/>
            <person name="Tsui H.-C.T."/>
            <person name="Winkler M.E."/>
        </authorList>
    </citation>
    <scope>NUCLEOTIDE SEQUENCE</scope>
</reference>
<dbReference type="InterPro" id="IPR024079">
    <property type="entry name" value="MetalloPept_cat_dom_sf"/>
</dbReference>
<organism evidence="1">
    <name type="scientific">marine metagenome</name>
    <dbReference type="NCBI Taxonomy" id="408172"/>
    <lineage>
        <taxon>unclassified sequences</taxon>
        <taxon>metagenomes</taxon>
        <taxon>ecological metagenomes</taxon>
    </lineage>
</organism>
<dbReference type="SUPFAM" id="SSF55486">
    <property type="entry name" value="Metalloproteases ('zincins'), catalytic domain"/>
    <property type="match status" value="1"/>
</dbReference>
<name>A0A382SBG8_9ZZZZ</name>
<sequence>DPTEKDLFVHNESNREEITSGIREFETKSGLTVHEINADELDRASRIVNFNRGIKQAVSRNDQGQAGVIVVVRELDDACGRAKSDPRSDAVLGGPNITQLVMVDPSCLYGSTVVHELGHAVNLWHPGGRYLFEECGPRLAAGIGTPYAGPMNNYMRYDYARKYIGPDNRCYKYPSHLEVVPSAFVNSPGGTGMNAGPERWEYNTLDGKDYPYPVSGDATCSGTLIDKSMSLNQDAKPEPAGC</sequence>
<dbReference type="EMBL" id="UINC01127835">
    <property type="protein sequence ID" value="SVD07219.1"/>
    <property type="molecule type" value="Genomic_DNA"/>
</dbReference>
<protein>
    <submittedName>
        <fullName evidence="1">Uncharacterized protein</fullName>
    </submittedName>
</protein>
<dbReference type="GO" id="GO:0008237">
    <property type="term" value="F:metallopeptidase activity"/>
    <property type="evidence" value="ECO:0007669"/>
    <property type="project" value="InterPro"/>
</dbReference>